<reference evidence="3 4" key="1">
    <citation type="journal article" date="2016" name="G3 (Bethesda)">
        <title>First Draft Assembly and Annotation of the Genome of a California Endemic Oak Quercus lobata Nee (Fagaceae).</title>
        <authorList>
            <person name="Sork V.L."/>
            <person name="Fitz-Gibbon S.T."/>
            <person name="Puiu D."/>
            <person name="Crepeau M."/>
            <person name="Gugger P.F."/>
            <person name="Sherman R."/>
            <person name="Stevens K."/>
            <person name="Langley C.H."/>
            <person name="Pellegrini M."/>
            <person name="Salzberg S.L."/>
        </authorList>
    </citation>
    <scope>NUCLEOTIDE SEQUENCE [LARGE SCALE GENOMIC DNA]</scope>
    <source>
        <strain evidence="3 4">cv. SW786</strain>
    </source>
</reference>
<keyword evidence="2" id="KW-0472">Membrane</keyword>
<dbReference type="EnsemblPlants" id="QL12p018988:mrna">
    <property type="protein sequence ID" value="QL12p018988:mrna"/>
    <property type="gene ID" value="QL12p018988"/>
</dbReference>
<dbReference type="RefSeq" id="XP_030945588.1">
    <property type="nucleotide sequence ID" value="XM_031089728.1"/>
</dbReference>
<protein>
    <recommendedName>
        <fullName evidence="5">Transmembrane protein</fullName>
    </recommendedName>
</protein>
<sequence length="240" mass="25667">MDSRENDFEFDIESGGTTNEEEASKDLGSSKRQVKKILKKVSSGILNFNGAITHECGISSSSNMVKSGGVVDVGVELLIDKSSEEEESRDQVVVVEKMCIGEKHKKNSRKPPKPPRPPKGPSLDAADRKLVRELADVAMRKRARIERIKALKKVKAGKGSSLNSGLSAMVITLVFFLVITFQGLSSRSSVTAGLPGSPEPAVATSESLISVQFYKDPFAFNSNGSSSGSSSFAEEQQAAG</sequence>
<evidence type="ECO:0000313" key="3">
    <source>
        <dbReference type="EnsemblPlants" id="QL12p018988:mrna"/>
    </source>
</evidence>
<dbReference type="InParanoid" id="A0A7N2N1U7"/>
<proteinExistence type="predicted"/>
<dbReference type="PANTHER" id="PTHR34188">
    <property type="entry name" value="OS01G0299500 PROTEIN"/>
    <property type="match status" value="1"/>
</dbReference>
<accession>A0A7N2N1U7</accession>
<dbReference type="PANTHER" id="PTHR34188:SF5">
    <property type="entry name" value="OS05G0131900 PROTEIN"/>
    <property type="match status" value="1"/>
</dbReference>
<dbReference type="EMBL" id="LRBV02000012">
    <property type="status" value="NOT_ANNOTATED_CDS"/>
    <property type="molecule type" value="Genomic_DNA"/>
</dbReference>
<keyword evidence="2" id="KW-0812">Transmembrane</keyword>
<dbReference type="Gramene" id="QL12p018988:mrna">
    <property type="protein sequence ID" value="QL12p018988:mrna"/>
    <property type="gene ID" value="QL12p018988"/>
</dbReference>
<dbReference type="OMA" id="TRFRYKR"/>
<organism evidence="3 4">
    <name type="scientific">Quercus lobata</name>
    <name type="common">Valley oak</name>
    <dbReference type="NCBI Taxonomy" id="97700"/>
    <lineage>
        <taxon>Eukaryota</taxon>
        <taxon>Viridiplantae</taxon>
        <taxon>Streptophyta</taxon>
        <taxon>Embryophyta</taxon>
        <taxon>Tracheophyta</taxon>
        <taxon>Spermatophyta</taxon>
        <taxon>Magnoliopsida</taxon>
        <taxon>eudicotyledons</taxon>
        <taxon>Gunneridae</taxon>
        <taxon>Pentapetalae</taxon>
        <taxon>rosids</taxon>
        <taxon>fabids</taxon>
        <taxon>Fagales</taxon>
        <taxon>Fagaceae</taxon>
        <taxon>Quercus</taxon>
    </lineage>
</organism>
<feature type="compositionally biased region" description="Basic residues" evidence="1">
    <location>
        <begin position="103"/>
        <end position="113"/>
    </location>
</feature>
<keyword evidence="4" id="KW-1185">Reference proteome</keyword>
<feature type="transmembrane region" description="Helical" evidence="2">
    <location>
        <begin position="162"/>
        <end position="181"/>
    </location>
</feature>
<reference evidence="3" key="2">
    <citation type="submission" date="2021-01" db="UniProtKB">
        <authorList>
            <consortium name="EnsemblPlants"/>
        </authorList>
    </citation>
    <scope>IDENTIFICATION</scope>
</reference>
<name>A0A7N2N1U7_QUELO</name>
<evidence type="ECO:0000256" key="2">
    <source>
        <dbReference type="SAM" id="Phobius"/>
    </source>
</evidence>
<keyword evidence="2" id="KW-1133">Transmembrane helix</keyword>
<feature type="region of interest" description="Disordered" evidence="1">
    <location>
        <begin position="101"/>
        <end position="126"/>
    </location>
</feature>
<evidence type="ECO:0000256" key="1">
    <source>
        <dbReference type="SAM" id="MobiDB-lite"/>
    </source>
</evidence>
<feature type="region of interest" description="Disordered" evidence="1">
    <location>
        <begin position="1"/>
        <end position="31"/>
    </location>
</feature>
<dbReference type="GeneID" id="115970060"/>
<dbReference type="Proteomes" id="UP000594261">
    <property type="component" value="Chromosome 12"/>
</dbReference>
<dbReference type="FunCoup" id="A0A7N2N1U7">
    <property type="interactions" value="25"/>
</dbReference>
<dbReference type="AlphaFoldDB" id="A0A7N2N1U7"/>
<evidence type="ECO:0000313" key="4">
    <source>
        <dbReference type="Proteomes" id="UP000594261"/>
    </source>
</evidence>
<gene>
    <name evidence="3" type="primary">LOC115970060</name>
</gene>
<evidence type="ECO:0008006" key="5">
    <source>
        <dbReference type="Google" id="ProtNLM"/>
    </source>
</evidence>